<feature type="compositionally biased region" description="Basic residues" evidence="1">
    <location>
        <begin position="556"/>
        <end position="565"/>
    </location>
</feature>
<evidence type="ECO:0000313" key="3">
    <source>
        <dbReference type="Proteomes" id="UP000277580"/>
    </source>
</evidence>
<accession>A0A3N4KEY8</accession>
<feature type="compositionally biased region" description="Acidic residues" evidence="1">
    <location>
        <begin position="424"/>
        <end position="434"/>
    </location>
</feature>
<feature type="compositionally biased region" description="Acidic residues" evidence="1">
    <location>
        <begin position="723"/>
        <end position="732"/>
    </location>
</feature>
<feature type="compositionally biased region" description="Basic and acidic residues" evidence="1">
    <location>
        <begin position="607"/>
        <end position="616"/>
    </location>
</feature>
<feature type="compositionally biased region" description="Polar residues" evidence="1">
    <location>
        <begin position="39"/>
        <end position="48"/>
    </location>
</feature>
<evidence type="ECO:0000313" key="2">
    <source>
        <dbReference type="EMBL" id="RPB09094.1"/>
    </source>
</evidence>
<dbReference type="AlphaFoldDB" id="A0A3N4KEY8"/>
<dbReference type="OrthoDB" id="5404794at2759"/>
<feature type="compositionally biased region" description="Basic and acidic residues" evidence="1">
    <location>
        <begin position="77"/>
        <end position="98"/>
    </location>
</feature>
<dbReference type="EMBL" id="ML119155">
    <property type="protein sequence ID" value="RPB09094.1"/>
    <property type="molecule type" value="Genomic_DNA"/>
</dbReference>
<sequence>MSNPNFIVHDSEAESDDAIPDEHHQNRQLQPAADAPFLSESTNPASTDEIQREGIDKAHAALPSTGTIAPQVPADPLSERTKAKRRQTTDGRLEKDIYAFDASEEDEDARPNKRKRPLPAEKQNKTTFNRDDYETVSDYGDGRKKPSSKKKPAKRAKSTGGMSIIDSNGSDEDDWPSMAKTPTLGRKSTRNNTHEVDLLPPLPKPKRKPKESPRITTTSTTGLEFDGDLTLNFNRSTEFQVTGTEGPTPPTPHNFMVDLSKDHLVLPEERRAEYDPVPVLYSSTELPENPPGNGAYGTPDLLSTIPDPPYDPSLLSTIPDPPYDPSLRSSQIEFQHLDPPHAAPLAAAPAPSDSTLSSLQNSPPQDKPPAKKAKKRAATDQNLDFTADNGFGAFPIASEWRAAKGKARQGMSQAAPRRKTMNDLDPESGDDDAWVGEVKNTKKKKPVAKKRKSAVVEEDGGTEVQKQKAKAKRSKSKPIETVTISDSEDELAVHPTVRRSATVQVSGTSSPKDATAIMVGTKTDVIPNPGEEFSGSIAVTNSLPSVEPSEDQLMPKPKKVHKWQMLKKQAVTGSNESGSPLSSISVMNMNDAPLPPPSSPPVPVSLEPKENPEPKKKLPAQRCKSKKEDSDEEDWDGDLEPKKNQKKETKPKAPRATKKAAAAREEKARLSNEMVKDSDDDGENVEDLAQAEPVKKAPTKKEPKLSRAAAAKAKREKERIEAEAEETADEEDGEKKEAAPPPPPPPPPRQPLKVETQPETPSKKPAEKGKSKTLHSPINKGPVKFRVGLSRRAHIEPLLKIIRK</sequence>
<evidence type="ECO:0000256" key="1">
    <source>
        <dbReference type="SAM" id="MobiDB-lite"/>
    </source>
</evidence>
<feature type="region of interest" description="Disordered" evidence="1">
    <location>
        <begin position="1"/>
        <end position="231"/>
    </location>
</feature>
<feature type="compositionally biased region" description="Basic residues" evidence="1">
    <location>
        <begin position="441"/>
        <end position="453"/>
    </location>
</feature>
<dbReference type="InParanoid" id="A0A3N4KEY8"/>
<feature type="compositionally biased region" description="Basic residues" evidence="1">
    <location>
        <begin position="145"/>
        <end position="157"/>
    </location>
</feature>
<keyword evidence="3" id="KW-1185">Reference proteome</keyword>
<proteinExistence type="predicted"/>
<name>A0A3N4KEY8_9PEZI</name>
<feature type="compositionally biased region" description="Basic and acidic residues" evidence="1">
    <location>
        <begin position="761"/>
        <end position="770"/>
    </location>
</feature>
<feature type="region of interest" description="Disordered" evidence="1">
    <location>
        <begin position="541"/>
        <end position="785"/>
    </location>
</feature>
<protein>
    <submittedName>
        <fullName evidence="2">Uncharacterized protein</fullName>
    </submittedName>
</protein>
<feature type="compositionally biased region" description="Basic and acidic residues" evidence="1">
    <location>
        <begin position="118"/>
        <end position="133"/>
    </location>
</feature>
<organism evidence="2 3">
    <name type="scientific">Morchella conica CCBAS932</name>
    <dbReference type="NCBI Taxonomy" id="1392247"/>
    <lineage>
        <taxon>Eukaryota</taxon>
        <taxon>Fungi</taxon>
        <taxon>Dikarya</taxon>
        <taxon>Ascomycota</taxon>
        <taxon>Pezizomycotina</taxon>
        <taxon>Pezizomycetes</taxon>
        <taxon>Pezizales</taxon>
        <taxon>Morchellaceae</taxon>
        <taxon>Morchella</taxon>
    </lineage>
</organism>
<feature type="region of interest" description="Disordered" evidence="1">
    <location>
        <begin position="276"/>
        <end position="490"/>
    </location>
</feature>
<reference evidence="2 3" key="1">
    <citation type="journal article" date="2018" name="Nat. Ecol. Evol.">
        <title>Pezizomycetes genomes reveal the molecular basis of ectomycorrhizal truffle lifestyle.</title>
        <authorList>
            <person name="Murat C."/>
            <person name="Payen T."/>
            <person name="Noel B."/>
            <person name="Kuo A."/>
            <person name="Morin E."/>
            <person name="Chen J."/>
            <person name="Kohler A."/>
            <person name="Krizsan K."/>
            <person name="Balestrini R."/>
            <person name="Da Silva C."/>
            <person name="Montanini B."/>
            <person name="Hainaut M."/>
            <person name="Levati E."/>
            <person name="Barry K.W."/>
            <person name="Belfiori B."/>
            <person name="Cichocki N."/>
            <person name="Clum A."/>
            <person name="Dockter R.B."/>
            <person name="Fauchery L."/>
            <person name="Guy J."/>
            <person name="Iotti M."/>
            <person name="Le Tacon F."/>
            <person name="Lindquist E.A."/>
            <person name="Lipzen A."/>
            <person name="Malagnac F."/>
            <person name="Mello A."/>
            <person name="Molinier V."/>
            <person name="Miyauchi S."/>
            <person name="Poulain J."/>
            <person name="Riccioni C."/>
            <person name="Rubini A."/>
            <person name="Sitrit Y."/>
            <person name="Splivallo R."/>
            <person name="Traeger S."/>
            <person name="Wang M."/>
            <person name="Zifcakova L."/>
            <person name="Wipf D."/>
            <person name="Zambonelli A."/>
            <person name="Paolocci F."/>
            <person name="Nowrousian M."/>
            <person name="Ottonello S."/>
            <person name="Baldrian P."/>
            <person name="Spatafora J.W."/>
            <person name="Henrissat B."/>
            <person name="Nagy L.G."/>
            <person name="Aury J.M."/>
            <person name="Wincker P."/>
            <person name="Grigoriev I.V."/>
            <person name="Bonfante P."/>
            <person name="Martin F.M."/>
        </authorList>
    </citation>
    <scope>NUCLEOTIDE SEQUENCE [LARGE SCALE GENOMIC DNA]</scope>
    <source>
        <strain evidence="2 3">CCBAS932</strain>
    </source>
</reference>
<feature type="compositionally biased region" description="Pro residues" evidence="1">
    <location>
        <begin position="593"/>
        <end position="603"/>
    </location>
</feature>
<feature type="compositionally biased region" description="Pro residues" evidence="1">
    <location>
        <begin position="739"/>
        <end position="750"/>
    </location>
</feature>
<feature type="compositionally biased region" description="Basic and acidic residues" evidence="1">
    <location>
        <begin position="662"/>
        <end position="677"/>
    </location>
</feature>
<feature type="compositionally biased region" description="Basic and acidic residues" evidence="1">
    <location>
        <begin position="49"/>
        <end position="59"/>
    </location>
</feature>
<feature type="compositionally biased region" description="Low complexity" evidence="1">
    <location>
        <begin position="343"/>
        <end position="359"/>
    </location>
</feature>
<feature type="compositionally biased region" description="Basic residues" evidence="1">
    <location>
        <begin position="467"/>
        <end position="476"/>
    </location>
</feature>
<feature type="compositionally biased region" description="Basic and acidic residues" evidence="1">
    <location>
        <begin position="693"/>
        <end position="705"/>
    </location>
</feature>
<feature type="compositionally biased region" description="Basic and acidic residues" evidence="1">
    <location>
        <begin position="713"/>
        <end position="722"/>
    </location>
</feature>
<dbReference type="Proteomes" id="UP000277580">
    <property type="component" value="Unassembled WGS sequence"/>
</dbReference>
<gene>
    <name evidence="2" type="ORF">P167DRAFT_538715</name>
</gene>
<feature type="compositionally biased region" description="Polar residues" evidence="1">
    <location>
        <begin position="571"/>
        <end position="588"/>
    </location>
</feature>
<feature type="compositionally biased region" description="Basic and acidic residues" evidence="1">
    <location>
        <begin position="639"/>
        <end position="651"/>
    </location>
</feature>